<evidence type="ECO:0000256" key="2">
    <source>
        <dbReference type="ARBA" id="ARBA00022475"/>
    </source>
</evidence>
<sequence length="253" mass="28840">MSRMKKNSMKFKGAFSGRNVSLCLGFVVVLSLCFTAYTLRDDAELFPVNELELNSQFENVDRTNLIEVIATEINRGFYGLDLDDIKLKLLAIPWVYNVAVTRRWPDKLSITVAEQQAVARWANGGLINIYGNIFHPSQASYPKNIPLIMGQPGEQKELLLQYREMSKLLEVLNLSIAWLEKDKRYSIKLGLDHGTSLLLGRKNEVQRLKRFVEAYKKPLNQKNKRMHSVDLRYANGFAVQWATRANEGASDGV</sequence>
<evidence type="ECO:0000256" key="1">
    <source>
        <dbReference type="ARBA" id="ARBA00004370"/>
    </source>
</evidence>
<dbReference type="InterPro" id="IPR026579">
    <property type="entry name" value="FtsQ"/>
</dbReference>
<dbReference type="PROSITE" id="PS51779">
    <property type="entry name" value="POTRA"/>
    <property type="match status" value="1"/>
</dbReference>
<dbReference type="PANTHER" id="PTHR35851:SF1">
    <property type="entry name" value="CELL DIVISION PROTEIN FTSQ"/>
    <property type="match status" value="1"/>
</dbReference>
<dbReference type="Gene3D" id="3.40.50.11690">
    <property type="entry name" value="Cell division protein FtsQ/DivIB"/>
    <property type="match status" value="1"/>
</dbReference>
<keyword evidence="6" id="KW-1133">Transmembrane helix</keyword>
<protein>
    <recommendedName>
        <fullName evidence="9">POTRA domain-containing protein</fullName>
    </recommendedName>
</protein>
<evidence type="ECO:0000256" key="7">
    <source>
        <dbReference type="ARBA" id="ARBA00023136"/>
    </source>
</evidence>
<feature type="domain" description="POTRA" evidence="9">
    <location>
        <begin position="46"/>
        <end position="115"/>
    </location>
</feature>
<dbReference type="InterPro" id="IPR045335">
    <property type="entry name" value="FtsQ_C_sf"/>
</dbReference>
<evidence type="ECO:0000313" key="10">
    <source>
        <dbReference type="EMBL" id="VAW86436.1"/>
    </source>
</evidence>
<evidence type="ECO:0000256" key="4">
    <source>
        <dbReference type="ARBA" id="ARBA00022618"/>
    </source>
</evidence>
<proteinExistence type="inferred from homology"/>
<reference evidence="10" key="1">
    <citation type="submission" date="2018-06" db="EMBL/GenBank/DDBJ databases">
        <authorList>
            <person name="Zhirakovskaya E."/>
        </authorList>
    </citation>
    <scope>NUCLEOTIDE SEQUENCE</scope>
</reference>
<dbReference type="PANTHER" id="PTHR35851">
    <property type="entry name" value="CELL DIVISION PROTEIN FTSQ"/>
    <property type="match status" value="1"/>
</dbReference>
<keyword evidence="8" id="KW-0131">Cell cycle</keyword>
<dbReference type="AlphaFoldDB" id="A0A3B1A0R1"/>
<dbReference type="InterPro" id="IPR034746">
    <property type="entry name" value="POTRA"/>
</dbReference>
<keyword evidence="4" id="KW-0132">Cell division</keyword>
<evidence type="ECO:0000256" key="3">
    <source>
        <dbReference type="ARBA" id="ARBA00022519"/>
    </source>
</evidence>
<comment type="subcellular location">
    <subcellularLocation>
        <location evidence="1">Membrane</location>
    </subcellularLocation>
</comment>
<gene>
    <name evidence="10" type="ORF">MNBD_GAMMA16-2261</name>
</gene>
<evidence type="ECO:0000256" key="6">
    <source>
        <dbReference type="ARBA" id="ARBA00022989"/>
    </source>
</evidence>
<dbReference type="InterPro" id="IPR013685">
    <property type="entry name" value="POTRA_FtsQ_type"/>
</dbReference>
<keyword evidence="5" id="KW-0812">Transmembrane</keyword>
<dbReference type="HAMAP" id="MF_00911">
    <property type="entry name" value="FtsQ_subfam"/>
    <property type="match status" value="1"/>
</dbReference>
<accession>A0A3B1A0R1</accession>
<dbReference type="Pfam" id="PF08478">
    <property type="entry name" value="POTRA_1"/>
    <property type="match status" value="1"/>
</dbReference>
<dbReference type="InterPro" id="IPR005548">
    <property type="entry name" value="Cell_div_FtsQ/DivIB_C"/>
</dbReference>
<keyword evidence="3" id="KW-0997">Cell inner membrane</keyword>
<keyword evidence="2" id="KW-1003">Cell membrane</keyword>
<dbReference type="GO" id="GO:0090529">
    <property type="term" value="P:cell septum assembly"/>
    <property type="evidence" value="ECO:0007669"/>
    <property type="project" value="InterPro"/>
</dbReference>
<dbReference type="Gene3D" id="3.10.20.310">
    <property type="entry name" value="membrane protein fhac"/>
    <property type="match status" value="1"/>
</dbReference>
<keyword evidence="7" id="KW-0472">Membrane</keyword>
<evidence type="ECO:0000259" key="9">
    <source>
        <dbReference type="PROSITE" id="PS51779"/>
    </source>
</evidence>
<name>A0A3B1A0R1_9ZZZZ</name>
<organism evidence="10">
    <name type="scientific">hydrothermal vent metagenome</name>
    <dbReference type="NCBI Taxonomy" id="652676"/>
    <lineage>
        <taxon>unclassified sequences</taxon>
        <taxon>metagenomes</taxon>
        <taxon>ecological metagenomes</taxon>
    </lineage>
</organism>
<evidence type="ECO:0000256" key="8">
    <source>
        <dbReference type="ARBA" id="ARBA00023306"/>
    </source>
</evidence>
<dbReference type="EMBL" id="UOFO01000094">
    <property type="protein sequence ID" value="VAW86436.1"/>
    <property type="molecule type" value="Genomic_DNA"/>
</dbReference>
<dbReference type="Pfam" id="PF03799">
    <property type="entry name" value="FtsQ_DivIB_C"/>
    <property type="match status" value="1"/>
</dbReference>
<evidence type="ECO:0000256" key="5">
    <source>
        <dbReference type="ARBA" id="ARBA00022692"/>
    </source>
</evidence>
<dbReference type="GO" id="GO:0016020">
    <property type="term" value="C:membrane"/>
    <property type="evidence" value="ECO:0007669"/>
    <property type="project" value="UniProtKB-SubCell"/>
</dbReference>